<dbReference type="EMBL" id="JARIHO010000067">
    <property type="protein sequence ID" value="KAJ7314405.1"/>
    <property type="molecule type" value="Genomic_DNA"/>
</dbReference>
<reference evidence="1" key="1">
    <citation type="submission" date="2023-03" db="EMBL/GenBank/DDBJ databases">
        <title>Massive genome expansion in bonnet fungi (Mycena s.s.) driven by repeated elements and novel gene families across ecological guilds.</title>
        <authorList>
            <consortium name="Lawrence Berkeley National Laboratory"/>
            <person name="Harder C.B."/>
            <person name="Miyauchi S."/>
            <person name="Viragh M."/>
            <person name="Kuo A."/>
            <person name="Thoen E."/>
            <person name="Andreopoulos B."/>
            <person name="Lu D."/>
            <person name="Skrede I."/>
            <person name="Drula E."/>
            <person name="Henrissat B."/>
            <person name="Morin E."/>
            <person name="Kohler A."/>
            <person name="Barry K."/>
            <person name="LaButti K."/>
            <person name="Morin E."/>
            <person name="Salamov A."/>
            <person name="Lipzen A."/>
            <person name="Mereny Z."/>
            <person name="Hegedus B."/>
            <person name="Baldrian P."/>
            <person name="Stursova M."/>
            <person name="Weitz H."/>
            <person name="Taylor A."/>
            <person name="Grigoriev I.V."/>
            <person name="Nagy L.G."/>
            <person name="Martin F."/>
            <person name="Kauserud H."/>
        </authorList>
    </citation>
    <scope>NUCLEOTIDE SEQUENCE</scope>
    <source>
        <strain evidence="1">CBHHK002</strain>
    </source>
</reference>
<evidence type="ECO:0000313" key="1">
    <source>
        <dbReference type="EMBL" id="KAJ7314405.1"/>
    </source>
</evidence>
<evidence type="ECO:0008006" key="3">
    <source>
        <dbReference type="Google" id="ProtNLM"/>
    </source>
</evidence>
<evidence type="ECO:0000313" key="2">
    <source>
        <dbReference type="Proteomes" id="UP001218218"/>
    </source>
</evidence>
<gene>
    <name evidence="1" type="ORF">DFH08DRAFT_895365</name>
</gene>
<dbReference type="Gene3D" id="1.20.1280.50">
    <property type="match status" value="1"/>
</dbReference>
<proteinExistence type="predicted"/>
<organism evidence="1 2">
    <name type="scientific">Mycena albidolilacea</name>
    <dbReference type="NCBI Taxonomy" id="1033008"/>
    <lineage>
        <taxon>Eukaryota</taxon>
        <taxon>Fungi</taxon>
        <taxon>Dikarya</taxon>
        <taxon>Basidiomycota</taxon>
        <taxon>Agaricomycotina</taxon>
        <taxon>Agaricomycetes</taxon>
        <taxon>Agaricomycetidae</taxon>
        <taxon>Agaricales</taxon>
        <taxon>Marasmiineae</taxon>
        <taxon>Mycenaceae</taxon>
        <taxon>Mycena</taxon>
    </lineage>
</organism>
<dbReference type="Proteomes" id="UP001218218">
    <property type="component" value="Unassembled WGS sequence"/>
</dbReference>
<sequence length="530" mass="59415">MYTASYPDGINFAFFLANSLRAQFTRGFRKPMVATDWSLISSLFCTLKSLVYAVAGRLDDAHRGLHQNPNSPVQKREVAFSPVHRMPTELILLIFTFALPPFATSGGLSSVQEGPWVFSAVCSRWRAIVLSRPSLWATIFLDFTHEDWESPSFKTIKPRLEAHLERSKQVPLHITFRAFWHETHSRERELRVLHLLALHSDRWETISFTGSSMLYYHLDSIRGNLSQLRAIDIRVRQEHCVPRGGPLTLFDSCPMLQEAFVNPGRYGGDRPIAVDLPFSQLRRYSGSNSWANHAYVLRATSSNLVDCVLHLIGSPASSESPILLPHLRRLSVSSTDLLELLDTPALEELYCHHSTHLPAFLLRVLALQKLFVADISSISHLEPLLRAAPTVTELCLYLPVQFAAHLFTILLGTRPSDDGVPALALRALSLCFVPDFDRALSSSAPAPVDQDTLMRSVEAQGALRSLKLYGGSGSGVEFLPEHLRSRSRSRSHAVEIVRFPSSSSLYADMVPEDFRLCNLDPDPYVPYAYL</sequence>
<name>A0AAD6ZA27_9AGAR</name>
<dbReference type="AlphaFoldDB" id="A0AAD6ZA27"/>
<accession>A0AAD6ZA27</accession>
<protein>
    <recommendedName>
        <fullName evidence="3">F-box domain-containing protein</fullName>
    </recommendedName>
</protein>
<comment type="caution">
    <text evidence="1">The sequence shown here is derived from an EMBL/GenBank/DDBJ whole genome shotgun (WGS) entry which is preliminary data.</text>
</comment>
<keyword evidence="2" id="KW-1185">Reference proteome</keyword>